<dbReference type="Proteomes" id="UP000678489">
    <property type="component" value="Segment"/>
</dbReference>
<protein>
    <submittedName>
        <fullName evidence="1">Tail protein</fullName>
    </submittedName>
</protein>
<evidence type="ECO:0000313" key="1">
    <source>
        <dbReference type="EMBL" id="QVW27737.1"/>
    </source>
</evidence>
<name>A0A8E7FN69_9CAUD</name>
<reference evidence="1" key="1">
    <citation type="submission" date="2021-03" db="EMBL/GenBank/DDBJ databases">
        <title>Complete genome sequence of Hafnia phage Pocis76.</title>
        <authorList>
            <person name="Dislers A."/>
            <person name="Zrelovs N."/>
            <person name="Kazaks A."/>
        </authorList>
    </citation>
    <scope>NUCLEOTIDE SEQUENCE</scope>
</reference>
<accession>A0A8E7FN69</accession>
<dbReference type="EMBL" id="MW689258">
    <property type="protein sequence ID" value="QVW27737.1"/>
    <property type="molecule type" value="Genomic_DNA"/>
</dbReference>
<evidence type="ECO:0000313" key="2">
    <source>
        <dbReference type="Proteomes" id="UP000678489"/>
    </source>
</evidence>
<keyword evidence="2" id="KW-1185">Reference proteome</keyword>
<dbReference type="Pfam" id="PF13554">
    <property type="entry name" value="Phage_tail_terminator_5"/>
    <property type="match status" value="1"/>
</dbReference>
<sequence length="139" mass="16025">MHYDLMLAARKELAKGFERQYSIAYENIHFTPPDAGDHWLAYHYTEVDTAYLSLDRRCISYIGMVQVNIVFPPNSGTDRPRMLAKDIANFFYDGKILETGYISEGASVKPVQKSETGWMIPVRFLVRYDEKKEVYNASA</sequence>
<organism evidence="1 2">
    <name type="scientific">Hafnia phage Pocis76</name>
    <dbReference type="NCBI Taxonomy" id="2831174"/>
    <lineage>
        <taxon>Viruses</taxon>
        <taxon>Duplodnaviria</taxon>
        <taxon>Heunggongvirae</taxon>
        <taxon>Uroviricota</taxon>
        <taxon>Caudoviricetes</taxon>
        <taxon>Drexlerviridae</taxon>
        <taxon>Tempevirinae</taxon>
        <taxon>Pocisvirus</taxon>
        <taxon>Pocisvirus pocis76</taxon>
    </lineage>
</organism>
<dbReference type="InterPro" id="IPR025395">
    <property type="entry name" value="Phage_tail_terminator-like"/>
</dbReference>
<proteinExistence type="predicted"/>